<dbReference type="AlphaFoldDB" id="A0A9Q8UU05"/>
<protein>
    <submittedName>
        <fullName evidence="1">Uncharacterized protein</fullName>
    </submittedName>
</protein>
<reference evidence="1" key="1">
    <citation type="submission" date="2021-12" db="EMBL/GenBank/DDBJ databases">
        <authorList>
            <person name="Zaccaron A."/>
            <person name="Stergiopoulos I."/>
        </authorList>
    </citation>
    <scope>NUCLEOTIDE SEQUENCE</scope>
    <source>
        <strain evidence="1">Race5_Kim</strain>
    </source>
</reference>
<organism evidence="1 2">
    <name type="scientific">Passalora fulva</name>
    <name type="common">Tomato leaf mold</name>
    <name type="synonym">Cladosporium fulvum</name>
    <dbReference type="NCBI Taxonomy" id="5499"/>
    <lineage>
        <taxon>Eukaryota</taxon>
        <taxon>Fungi</taxon>
        <taxon>Dikarya</taxon>
        <taxon>Ascomycota</taxon>
        <taxon>Pezizomycotina</taxon>
        <taxon>Dothideomycetes</taxon>
        <taxon>Dothideomycetidae</taxon>
        <taxon>Mycosphaerellales</taxon>
        <taxon>Mycosphaerellaceae</taxon>
        <taxon>Fulvia</taxon>
    </lineage>
</organism>
<dbReference type="RefSeq" id="XP_047766739.1">
    <property type="nucleotide sequence ID" value="XM_047908576.1"/>
</dbReference>
<dbReference type="KEGG" id="ffu:CLAFUR5_09428"/>
<sequence length="315" mass="36461">MAHKGLQILCVILGALLGALLGAVVGAIIFISRPMCVRQLERCRRTLELALGRRKQALELRDFRRLQPRVQALPQELQDMVFEEVIRHDFNRILNKIIVKDDYKPPIALQLHRKLRASFANEYYRTAVVTSLPWSRLKAFLRALPPHHRAMVNSVHMRSPDSKTPVWDRHNMLRETRALMRGSKRKDTCFRRSIGPGTYDWEMTSNSAIMAPKDATEANKLTTSERVQALPQDLQDLIYEHTISHEPTRTITITKDYRPPLQLQLHHKLRQDFATRYYSGANIRVTGFQSKIMPKFLDSLPPGHLSLLRGIEYDR</sequence>
<evidence type="ECO:0000313" key="1">
    <source>
        <dbReference type="EMBL" id="UJO22373.1"/>
    </source>
</evidence>
<name>A0A9Q8UU05_PASFU</name>
<reference evidence="1" key="2">
    <citation type="journal article" date="2022" name="Microb. Genom.">
        <title>A chromosome-scale genome assembly of the tomato pathogen Cladosporium fulvum reveals a compartmentalized genome architecture and the presence of a dispensable chromosome.</title>
        <authorList>
            <person name="Zaccaron A.Z."/>
            <person name="Chen L.H."/>
            <person name="Samaras A."/>
            <person name="Stergiopoulos I."/>
        </authorList>
    </citation>
    <scope>NUCLEOTIDE SEQUENCE</scope>
    <source>
        <strain evidence="1">Race5_Kim</strain>
    </source>
</reference>
<dbReference type="Proteomes" id="UP000756132">
    <property type="component" value="Chromosome 9"/>
</dbReference>
<proteinExistence type="predicted"/>
<dbReference type="EMBL" id="CP090171">
    <property type="protein sequence ID" value="UJO22373.1"/>
    <property type="molecule type" value="Genomic_DNA"/>
</dbReference>
<gene>
    <name evidence="1" type="ORF">CLAFUR5_09428</name>
</gene>
<accession>A0A9Q8UU05</accession>
<evidence type="ECO:0000313" key="2">
    <source>
        <dbReference type="Proteomes" id="UP000756132"/>
    </source>
</evidence>
<keyword evidence="2" id="KW-1185">Reference proteome</keyword>
<dbReference type="OrthoDB" id="3650750at2759"/>
<dbReference type="GeneID" id="71989306"/>